<dbReference type="EMBL" id="JAESWB010000005">
    <property type="protein sequence ID" value="MBL4950862.1"/>
    <property type="molecule type" value="Genomic_DNA"/>
</dbReference>
<name>A0ABS1THW2_9BACI</name>
<comment type="caution">
    <text evidence="1">The sequence shown here is derived from an EMBL/GenBank/DDBJ whole genome shotgun (WGS) entry which is preliminary data.</text>
</comment>
<accession>A0ABS1THW2</accession>
<evidence type="ECO:0000313" key="2">
    <source>
        <dbReference type="Proteomes" id="UP000623967"/>
    </source>
</evidence>
<keyword evidence="2" id="KW-1185">Reference proteome</keyword>
<dbReference type="Proteomes" id="UP000623967">
    <property type="component" value="Unassembled WGS sequence"/>
</dbReference>
<dbReference type="RefSeq" id="WP_202651609.1">
    <property type="nucleotide sequence ID" value="NZ_JAESWB010000005.1"/>
</dbReference>
<evidence type="ECO:0000313" key="1">
    <source>
        <dbReference type="EMBL" id="MBL4950862.1"/>
    </source>
</evidence>
<protein>
    <submittedName>
        <fullName evidence="1">Uncharacterized protein</fullName>
    </submittedName>
</protein>
<proteinExistence type="predicted"/>
<sequence length="107" mass="12758">MNINGYARTLKARDLNVEKFLLYVAECIERQLKEWDQQYEVLVMKLQDYQLIVKYGERDYSVKLSEEEAFLLQKTSPYRLDQEIWKGLEKQGLEIKKGFGNYIEAVL</sequence>
<gene>
    <name evidence="1" type="ORF">JK635_01210</name>
</gene>
<organism evidence="1 2">
    <name type="scientific">Neobacillus paridis</name>
    <dbReference type="NCBI Taxonomy" id="2803862"/>
    <lineage>
        <taxon>Bacteria</taxon>
        <taxon>Bacillati</taxon>
        <taxon>Bacillota</taxon>
        <taxon>Bacilli</taxon>
        <taxon>Bacillales</taxon>
        <taxon>Bacillaceae</taxon>
        <taxon>Neobacillus</taxon>
    </lineage>
</organism>
<reference evidence="1 2" key="1">
    <citation type="submission" date="2021-01" db="EMBL/GenBank/DDBJ databases">
        <title>Genome public.</title>
        <authorList>
            <person name="Liu C."/>
            <person name="Sun Q."/>
        </authorList>
    </citation>
    <scope>NUCLEOTIDE SEQUENCE [LARGE SCALE GENOMIC DNA]</scope>
    <source>
        <strain evidence="1 2">YIM B02564</strain>
    </source>
</reference>